<dbReference type="EC" id="2.4.1.25" evidence="3 10"/>
<keyword evidence="6 10" id="KW-0808">Transferase</keyword>
<dbReference type="Proteomes" id="UP000095563">
    <property type="component" value="Unassembled WGS sequence"/>
</dbReference>
<dbReference type="Pfam" id="PF02446">
    <property type="entry name" value="Glyco_hydro_77"/>
    <property type="match status" value="1"/>
</dbReference>
<evidence type="ECO:0000256" key="6">
    <source>
        <dbReference type="ARBA" id="ARBA00022679"/>
    </source>
</evidence>
<evidence type="ECO:0000256" key="4">
    <source>
        <dbReference type="ARBA" id="ARBA00020295"/>
    </source>
</evidence>
<comment type="similarity">
    <text evidence="2 10">Belongs to the disproportionating enzyme family.</text>
</comment>
<accession>A0A174SMD8</accession>
<dbReference type="GO" id="GO:0004134">
    <property type="term" value="F:4-alpha-glucanotransferase activity"/>
    <property type="evidence" value="ECO:0007669"/>
    <property type="project" value="UniProtKB-EC"/>
</dbReference>
<dbReference type="Gene3D" id="3.20.20.80">
    <property type="entry name" value="Glycosidases"/>
    <property type="match status" value="1"/>
</dbReference>
<reference evidence="11 12" key="1">
    <citation type="submission" date="2015-09" db="EMBL/GenBank/DDBJ databases">
        <authorList>
            <consortium name="Pathogen Informatics"/>
        </authorList>
    </citation>
    <scope>NUCLEOTIDE SEQUENCE [LARGE SCALE GENOMIC DNA]</scope>
    <source>
        <strain evidence="11 12">2789STDY5834956</strain>
    </source>
</reference>
<dbReference type="InterPro" id="IPR017853">
    <property type="entry name" value="GH"/>
</dbReference>
<keyword evidence="5 10" id="KW-0328">Glycosyltransferase</keyword>
<sequence length="498" mass="58052">MKKRSSGILMHISSLHGSFGIGSMGRESYEFVDFLVSAGQKYWQILPLGHTSYGDSPYQCFSAFAGNPHFIDFEILRDEGLLEEEDYNDKNFGDDPERVDYGLIFELRNGILKKAYENFKNKNLKGYQEFKYKRFKEENKFWLEDYSSYMAIKEHFGLVSWQEWDEDIKNREEKALKRYKEELKDEIEYYNFIQFIFFKQWNELKEYANYNGVEIIGDIPIYVAEDSADMWSNPKMFKVDENNIPKFVAGCPPDAFAVTGQLWGNPIYDWDAMDKDGYKWWILRMRESLKLYDMVRIDHFRGFESYWQVPYEDETAENGEWVKGPGIKLFSAIKDALGDVNIIAEDLGFMTDEVIEFRNETGFPGMKVLQFGFGGEDSTDLPHNYVNNSVAYTGTHDNDTVLGWFKNNTSKKEIKKAKEYLSLNEEEGVSFGFIRGIWRSVSFLSIATMQDLLGLGSEARMNIPSTLGGNWEWRIRSGQLTNELAKKIYDLTKLYGRL</sequence>
<dbReference type="NCBIfam" id="NF011080">
    <property type="entry name" value="PRK14508.1-3"/>
    <property type="match status" value="1"/>
</dbReference>
<dbReference type="AlphaFoldDB" id="A0A174SMD8"/>
<keyword evidence="7 10" id="KW-0119">Carbohydrate metabolism</keyword>
<evidence type="ECO:0000313" key="12">
    <source>
        <dbReference type="Proteomes" id="UP000095563"/>
    </source>
</evidence>
<evidence type="ECO:0000256" key="1">
    <source>
        <dbReference type="ARBA" id="ARBA00000439"/>
    </source>
</evidence>
<organism evidence="11 12">
    <name type="scientific">Clostridium baratii</name>
    <dbReference type="NCBI Taxonomy" id="1561"/>
    <lineage>
        <taxon>Bacteria</taxon>
        <taxon>Bacillati</taxon>
        <taxon>Bacillota</taxon>
        <taxon>Clostridia</taxon>
        <taxon>Eubacteriales</taxon>
        <taxon>Clostridiaceae</taxon>
        <taxon>Clostridium</taxon>
    </lineage>
</organism>
<evidence type="ECO:0000256" key="10">
    <source>
        <dbReference type="RuleBase" id="RU361207"/>
    </source>
</evidence>
<evidence type="ECO:0000313" key="11">
    <source>
        <dbReference type="EMBL" id="CUP98883.1"/>
    </source>
</evidence>
<dbReference type="SUPFAM" id="SSF51445">
    <property type="entry name" value="(Trans)glycosidases"/>
    <property type="match status" value="1"/>
</dbReference>
<dbReference type="RefSeq" id="WP_055207410.1">
    <property type="nucleotide sequence ID" value="NZ_CZBO01000002.1"/>
</dbReference>
<dbReference type="PANTHER" id="PTHR32438">
    <property type="entry name" value="4-ALPHA-GLUCANOTRANSFERASE DPE1, CHLOROPLASTIC/AMYLOPLASTIC"/>
    <property type="match status" value="1"/>
</dbReference>
<evidence type="ECO:0000256" key="7">
    <source>
        <dbReference type="ARBA" id="ARBA00023277"/>
    </source>
</evidence>
<dbReference type="EMBL" id="CZBO01000002">
    <property type="protein sequence ID" value="CUP98883.1"/>
    <property type="molecule type" value="Genomic_DNA"/>
</dbReference>
<protein>
    <recommendedName>
        <fullName evidence="4 10">4-alpha-glucanotransferase</fullName>
        <ecNumber evidence="3 10">2.4.1.25</ecNumber>
    </recommendedName>
    <alternativeName>
        <fullName evidence="8 10">Amylomaltase</fullName>
    </alternativeName>
    <alternativeName>
        <fullName evidence="9 10">Disproportionating enzyme</fullName>
    </alternativeName>
</protein>
<dbReference type="InterPro" id="IPR003385">
    <property type="entry name" value="Glyco_hydro_77"/>
</dbReference>
<name>A0A174SMD8_9CLOT</name>
<dbReference type="PANTHER" id="PTHR32438:SF5">
    <property type="entry name" value="4-ALPHA-GLUCANOTRANSFERASE DPE1, CHLOROPLASTIC_AMYLOPLASTIC"/>
    <property type="match status" value="1"/>
</dbReference>
<evidence type="ECO:0000256" key="2">
    <source>
        <dbReference type="ARBA" id="ARBA00005684"/>
    </source>
</evidence>
<evidence type="ECO:0000256" key="3">
    <source>
        <dbReference type="ARBA" id="ARBA00012560"/>
    </source>
</evidence>
<evidence type="ECO:0000256" key="5">
    <source>
        <dbReference type="ARBA" id="ARBA00022676"/>
    </source>
</evidence>
<evidence type="ECO:0000256" key="9">
    <source>
        <dbReference type="ARBA" id="ARBA00031501"/>
    </source>
</evidence>
<evidence type="ECO:0000256" key="8">
    <source>
        <dbReference type="ARBA" id="ARBA00031423"/>
    </source>
</evidence>
<dbReference type="NCBIfam" id="TIGR00217">
    <property type="entry name" value="malQ"/>
    <property type="match status" value="1"/>
</dbReference>
<proteinExistence type="inferred from homology"/>
<gene>
    <name evidence="11" type="primary">malQ</name>
    <name evidence="11" type="ORF">ERS852568_01453</name>
</gene>
<dbReference type="GO" id="GO:0005975">
    <property type="term" value="P:carbohydrate metabolic process"/>
    <property type="evidence" value="ECO:0007669"/>
    <property type="project" value="InterPro"/>
</dbReference>
<comment type="catalytic activity">
    <reaction evidence="1 10">
        <text>Transfers a segment of a (1-&gt;4)-alpha-D-glucan to a new position in an acceptor, which may be glucose or a (1-&gt;4)-alpha-D-glucan.</text>
        <dbReference type="EC" id="2.4.1.25"/>
    </reaction>
</comment>